<protein>
    <recommendedName>
        <fullName evidence="7">Expansin-like EG45 domain-containing protein</fullName>
    </recommendedName>
</protein>
<keyword evidence="2" id="KW-0472">Membrane</keyword>
<dbReference type="Gene3D" id="2.60.40.760">
    <property type="entry name" value="Expansin, cellulose-binding-like domain"/>
    <property type="match status" value="1"/>
</dbReference>
<dbReference type="InterPro" id="IPR036908">
    <property type="entry name" value="RlpA-like_sf"/>
</dbReference>
<dbReference type="AlphaFoldDB" id="A0A5B0LMR5"/>
<dbReference type="SUPFAM" id="SSF50685">
    <property type="entry name" value="Barwin-like endoglucanases"/>
    <property type="match status" value="1"/>
</dbReference>
<dbReference type="SUPFAM" id="SSF49590">
    <property type="entry name" value="PHL pollen allergen"/>
    <property type="match status" value="1"/>
</dbReference>
<dbReference type="PANTHER" id="PTHR31836:SF21">
    <property type="entry name" value="EXPANSIN-LIKE PROTEIN 7"/>
    <property type="match status" value="1"/>
</dbReference>
<evidence type="ECO:0000313" key="6">
    <source>
        <dbReference type="Proteomes" id="UP000325313"/>
    </source>
</evidence>
<evidence type="ECO:0000313" key="4">
    <source>
        <dbReference type="EMBL" id="KAA1080068.1"/>
    </source>
</evidence>
<dbReference type="NCBIfam" id="NF041144">
    <property type="entry name" value="expansin_EXLX1"/>
    <property type="match status" value="1"/>
</dbReference>
<evidence type="ECO:0000313" key="5">
    <source>
        <dbReference type="Proteomes" id="UP000324748"/>
    </source>
</evidence>
<name>A0A5B0LMR5_PUCGR</name>
<keyword evidence="5" id="KW-1185">Reference proteome</keyword>
<sequence>MSASIKSRRYVGLFCLISIPSLITLFSGIFPCTTTSIQLTRKMHTRQQFLAVFIQMAIAQVLGLDPYSGQVFRGQATTDGAPWERGNCLFFFWPQPKGINPIAINSNMWDSSRMCGACIAITNEFGTHLAVVTDQSTVGPTDLDLGKDSWDEVSNHHISSGIPISWKMVPCNFTTPIQFTNQKGAHPFWTAIQVANSNLPIKSLEALPLDNKSRGWVKLKRNSASNHFGTKCKPIGRSADLRVTCMNGKQFITKNVNLVYSEGQPPTMATGNC</sequence>
<organism evidence="3 5">
    <name type="scientific">Puccinia graminis f. sp. tritici</name>
    <dbReference type="NCBI Taxonomy" id="56615"/>
    <lineage>
        <taxon>Eukaryota</taxon>
        <taxon>Fungi</taxon>
        <taxon>Dikarya</taxon>
        <taxon>Basidiomycota</taxon>
        <taxon>Pucciniomycotina</taxon>
        <taxon>Pucciniomycetes</taxon>
        <taxon>Pucciniales</taxon>
        <taxon>Pucciniaceae</taxon>
        <taxon>Puccinia</taxon>
    </lineage>
</organism>
<keyword evidence="2" id="KW-1133">Transmembrane helix</keyword>
<evidence type="ECO:0000256" key="1">
    <source>
        <dbReference type="ARBA" id="ARBA00022729"/>
    </source>
</evidence>
<evidence type="ECO:0008006" key="7">
    <source>
        <dbReference type="Google" id="ProtNLM"/>
    </source>
</evidence>
<gene>
    <name evidence="3" type="ORF">PGT21_006176</name>
    <name evidence="4" type="ORF">PGTUg99_025996</name>
</gene>
<dbReference type="InterPro" id="IPR051477">
    <property type="entry name" value="Expansin_CellWall"/>
</dbReference>
<evidence type="ECO:0000313" key="3">
    <source>
        <dbReference type="EMBL" id="KAA1065651.1"/>
    </source>
</evidence>
<dbReference type="Proteomes" id="UP000325313">
    <property type="component" value="Unassembled WGS sequence"/>
</dbReference>
<dbReference type="EMBL" id="VDEP01000443">
    <property type="protein sequence ID" value="KAA1080068.1"/>
    <property type="molecule type" value="Genomic_DNA"/>
</dbReference>
<keyword evidence="1" id="KW-0732">Signal</keyword>
<dbReference type="InterPro" id="IPR036749">
    <property type="entry name" value="Expansin_CBD_sf"/>
</dbReference>
<accession>A0A5B0LMR5</accession>
<dbReference type="InterPro" id="IPR049818">
    <property type="entry name" value="Expansin_EXLX1-like"/>
</dbReference>
<keyword evidence="2" id="KW-0812">Transmembrane</keyword>
<dbReference type="Gene3D" id="2.40.40.10">
    <property type="entry name" value="RlpA-like domain"/>
    <property type="match status" value="1"/>
</dbReference>
<comment type="caution">
    <text evidence="3">The sequence shown here is derived from an EMBL/GenBank/DDBJ whole genome shotgun (WGS) entry which is preliminary data.</text>
</comment>
<dbReference type="PANTHER" id="PTHR31836">
    <property type="match status" value="1"/>
</dbReference>
<reference evidence="5 6" key="1">
    <citation type="submission" date="2019-05" db="EMBL/GenBank/DDBJ databases">
        <title>Emergence of the Ug99 lineage of the wheat stem rust pathogen through somatic hybridization.</title>
        <authorList>
            <person name="Li F."/>
            <person name="Upadhyaya N.M."/>
            <person name="Sperschneider J."/>
            <person name="Matny O."/>
            <person name="Nguyen-Phuc H."/>
            <person name="Mago R."/>
            <person name="Raley C."/>
            <person name="Miller M.E."/>
            <person name="Silverstein K.A.T."/>
            <person name="Henningsen E."/>
            <person name="Hirsch C.D."/>
            <person name="Visser B."/>
            <person name="Pretorius Z.A."/>
            <person name="Steffenson B.J."/>
            <person name="Schwessinger B."/>
            <person name="Dodds P.N."/>
            <person name="Figueroa M."/>
        </authorList>
    </citation>
    <scope>NUCLEOTIDE SEQUENCE [LARGE SCALE GENOMIC DNA]</scope>
    <source>
        <strain evidence="3">21-0</strain>
        <strain evidence="4 6">Ug99</strain>
    </source>
</reference>
<evidence type="ECO:0000256" key="2">
    <source>
        <dbReference type="SAM" id="Phobius"/>
    </source>
</evidence>
<dbReference type="OrthoDB" id="406505at2759"/>
<dbReference type="EMBL" id="VSWC01000196">
    <property type="protein sequence ID" value="KAA1065651.1"/>
    <property type="molecule type" value="Genomic_DNA"/>
</dbReference>
<proteinExistence type="predicted"/>
<dbReference type="Proteomes" id="UP000324748">
    <property type="component" value="Unassembled WGS sequence"/>
</dbReference>
<dbReference type="CDD" id="cd22271">
    <property type="entry name" value="DPBB_EXP_N-like"/>
    <property type="match status" value="1"/>
</dbReference>
<feature type="transmembrane region" description="Helical" evidence="2">
    <location>
        <begin position="12"/>
        <end position="30"/>
    </location>
</feature>